<proteinExistence type="predicted"/>
<comment type="caution">
    <text evidence="1">The sequence shown here is derived from an EMBL/GenBank/DDBJ whole genome shotgun (WGS) entry which is preliminary data.</text>
</comment>
<dbReference type="Proteomes" id="UP000319941">
    <property type="component" value="Unassembled WGS sequence"/>
</dbReference>
<evidence type="ECO:0000313" key="1">
    <source>
        <dbReference type="EMBL" id="TVU72867.1"/>
    </source>
</evidence>
<dbReference type="EMBL" id="VNFH01000002">
    <property type="protein sequence ID" value="TVU72867.1"/>
    <property type="molecule type" value="Genomic_DNA"/>
</dbReference>
<gene>
    <name evidence="1" type="ORF">FQP86_04220</name>
</gene>
<protein>
    <submittedName>
        <fullName evidence="1">Uncharacterized protein</fullName>
    </submittedName>
</protein>
<keyword evidence="2" id="KW-1185">Reference proteome</keyword>
<evidence type="ECO:0000313" key="2">
    <source>
        <dbReference type="Proteomes" id="UP000319941"/>
    </source>
</evidence>
<reference evidence="1 2" key="1">
    <citation type="submission" date="2019-07" db="EMBL/GenBank/DDBJ databases">
        <title>Diversity of Bacteria from Kongsfjorden, Arctic.</title>
        <authorList>
            <person name="Yu Y."/>
        </authorList>
    </citation>
    <scope>NUCLEOTIDE SEQUENCE [LARGE SCALE GENOMIC DNA]</scope>
    <source>
        <strain evidence="1 2">SM1923</strain>
    </source>
</reference>
<sequence>MSSLLATADHHATSHLPLNLDAVRDAGICFGDHHRLPLNPLLRNLYREARREGLVDESCNARELMNHIALPQDHVVTQEISDRVWRYNVGYSNTGASADQGDLNGALDSLSDRTLDEPLPGALQRLTEAWLYLPGELESPRQASADVLWLDKQGRARYRLDQARHWFATLRDEALVVDDWLAWRLTHLPLTSAPVFDTVSAFTRLARLDHDGQRPIGQLSFVRYRDGVRFEGMGTAVIDLPRELPETAIQEDSLVVSRASVERIITRLDGLLGV</sequence>
<name>A0A558HUR3_9GAMM</name>
<dbReference type="OrthoDB" id="6179920at2"/>
<dbReference type="RefSeq" id="WP_088743188.1">
    <property type="nucleotide sequence ID" value="NZ_CAWOWR010000076.1"/>
</dbReference>
<accession>A0A558HUR3</accession>
<dbReference type="AlphaFoldDB" id="A0A558HUR3"/>
<organism evidence="1 2">
    <name type="scientific">Cobetia crustatorum</name>
    <dbReference type="NCBI Taxonomy" id="553385"/>
    <lineage>
        <taxon>Bacteria</taxon>
        <taxon>Pseudomonadati</taxon>
        <taxon>Pseudomonadota</taxon>
        <taxon>Gammaproteobacteria</taxon>
        <taxon>Oceanospirillales</taxon>
        <taxon>Halomonadaceae</taxon>
        <taxon>Cobetia</taxon>
    </lineage>
</organism>